<dbReference type="SUPFAM" id="SSF48498">
    <property type="entry name" value="Tetracyclin repressor-like, C-terminal domain"/>
    <property type="match status" value="1"/>
</dbReference>
<dbReference type="Gene3D" id="1.10.357.10">
    <property type="entry name" value="Tetracycline Repressor, domain 2"/>
    <property type="match status" value="1"/>
</dbReference>
<protein>
    <submittedName>
        <fullName evidence="7">TetR/AcrR family transcriptional regulator</fullName>
    </submittedName>
</protein>
<proteinExistence type="predicted"/>
<evidence type="ECO:0000259" key="6">
    <source>
        <dbReference type="PROSITE" id="PS50977"/>
    </source>
</evidence>
<dbReference type="InterPro" id="IPR011075">
    <property type="entry name" value="TetR_C"/>
</dbReference>
<evidence type="ECO:0000256" key="4">
    <source>
        <dbReference type="PROSITE-ProRule" id="PRU00335"/>
    </source>
</evidence>
<feature type="domain" description="HTH tetR-type" evidence="6">
    <location>
        <begin position="34"/>
        <end position="94"/>
    </location>
</feature>
<dbReference type="InterPro" id="IPR036271">
    <property type="entry name" value="Tet_transcr_reg_TetR-rel_C_sf"/>
</dbReference>
<dbReference type="EMBL" id="SMLD01000092">
    <property type="protein sequence ID" value="TDE41699.1"/>
    <property type="molecule type" value="Genomic_DNA"/>
</dbReference>
<dbReference type="PANTHER" id="PTHR30055">
    <property type="entry name" value="HTH-TYPE TRANSCRIPTIONAL REGULATOR RUTR"/>
    <property type="match status" value="1"/>
</dbReference>
<dbReference type="Gene3D" id="1.10.10.60">
    <property type="entry name" value="Homeodomain-like"/>
    <property type="match status" value="1"/>
</dbReference>
<sequence length="236" mass="25248">MQPRQEGRGPSAGPTAAPSAAPSAASRAGRPRDPQIGRTVLDATLAVLDEAGYARLTIEEVARRAGATKPAIYRRWPDRRRLVLAALATRLGTARTPDTGCTLCDLNEGINVFVAAFRRIRPDVLGPLFADCAAEPETRETFMTTLFDPPRAAVAEMIERAVARGDLRADLDRDLVLDLLGSLVHYRALFGHAPIAAEQVESAVATVLGGIATDYPALLAHSRQVMGDPRTHTAHG</sequence>
<dbReference type="Pfam" id="PF00440">
    <property type="entry name" value="TetR_N"/>
    <property type="match status" value="1"/>
</dbReference>
<dbReference type="InterPro" id="IPR001647">
    <property type="entry name" value="HTH_TetR"/>
</dbReference>
<keyword evidence="1" id="KW-0805">Transcription regulation</keyword>
<dbReference type="SUPFAM" id="SSF46689">
    <property type="entry name" value="Homeodomain-like"/>
    <property type="match status" value="1"/>
</dbReference>
<accession>A0A4R5F3G8</accession>
<reference evidence="7 8" key="1">
    <citation type="submission" date="2019-03" db="EMBL/GenBank/DDBJ databases">
        <title>Draft genome sequences of novel Actinobacteria.</title>
        <authorList>
            <person name="Sahin N."/>
            <person name="Ay H."/>
            <person name="Saygin H."/>
        </authorList>
    </citation>
    <scope>NUCLEOTIDE SEQUENCE [LARGE SCALE GENOMIC DNA]</scope>
    <source>
        <strain evidence="7 8">6K102</strain>
    </source>
</reference>
<keyword evidence="2 4" id="KW-0238">DNA-binding</keyword>
<keyword evidence="3" id="KW-0804">Transcription</keyword>
<dbReference type="AlphaFoldDB" id="A0A4R5F3G8"/>
<evidence type="ECO:0000256" key="1">
    <source>
        <dbReference type="ARBA" id="ARBA00023015"/>
    </source>
</evidence>
<dbReference type="InterPro" id="IPR050109">
    <property type="entry name" value="HTH-type_TetR-like_transc_reg"/>
</dbReference>
<comment type="caution">
    <text evidence="7">The sequence shown here is derived from an EMBL/GenBank/DDBJ whole genome shotgun (WGS) entry which is preliminary data.</text>
</comment>
<organism evidence="7 8">
    <name type="scientific">Nonomuraea mesophila</name>
    <dbReference type="NCBI Taxonomy" id="2530382"/>
    <lineage>
        <taxon>Bacteria</taxon>
        <taxon>Bacillati</taxon>
        <taxon>Actinomycetota</taxon>
        <taxon>Actinomycetes</taxon>
        <taxon>Streptosporangiales</taxon>
        <taxon>Streptosporangiaceae</taxon>
        <taxon>Nonomuraea</taxon>
    </lineage>
</organism>
<feature type="DNA-binding region" description="H-T-H motif" evidence="4">
    <location>
        <begin position="57"/>
        <end position="76"/>
    </location>
</feature>
<keyword evidence="8" id="KW-1185">Reference proteome</keyword>
<evidence type="ECO:0000256" key="5">
    <source>
        <dbReference type="SAM" id="MobiDB-lite"/>
    </source>
</evidence>
<dbReference type="PANTHER" id="PTHR30055:SF148">
    <property type="entry name" value="TETR-FAMILY TRANSCRIPTIONAL REGULATOR"/>
    <property type="match status" value="1"/>
</dbReference>
<evidence type="ECO:0000313" key="7">
    <source>
        <dbReference type="EMBL" id="TDE41699.1"/>
    </source>
</evidence>
<dbReference type="PROSITE" id="PS50977">
    <property type="entry name" value="HTH_TETR_2"/>
    <property type="match status" value="1"/>
</dbReference>
<dbReference type="Pfam" id="PF16859">
    <property type="entry name" value="TetR_C_11"/>
    <property type="match status" value="1"/>
</dbReference>
<dbReference type="InterPro" id="IPR009057">
    <property type="entry name" value="Homeodomain-like_sf"/>
</dbReference>
<dbReference type="Proteomes" id="UP000295136">
    <property type="component" value="Unassembled WGS sequence"/>
</dbReference>
<dbReference type="GO" id="GO:0000976">
    <property type="term" value="F:transcription cis-regulatory region binding"/>
    <property type="evidence" value="ECO:0007669"/>
    <property type="project" value="TreeGrafter"/>
</dbReference>
<dbReference type="PRINTS" id="PR00455">
    <property type="entry name" value="HTHTETR"/>
</dbReference>
<evidence type="ECO:0000256" key="3">
    <source>
        <dbReference type="ARBA" id="ARBA00023163"/>
    </source>
</evidence>
<evidence type="ECO:0000313" key="8">
    <source>
        <dbReference type="Proteomes" id="UP000295136"/>
    </source>
</evidence>
<gene>
    <name evidence="7" type="ORF">E1295_29080</name>
</gene>
<feature type="region of interest" description="Disordered" evidence="5">
    <location>
        <begin position="1"/>
        <end position="35"/>
    </location>
</feature>
<name>A0A4R5F3G8_9ACTN</name>
<evidence type="ECO:0000256" key="2">
    <source>
        <dbReference type="ARBA" id="ARBA00023125"/>
    </source>
</evidence>
<dbReference type="GO" id="GO:0003700">
    <property type="term" value="F:DNA-binding transcription factor activity"/>
    <property type="evidence" value="ECO:0007669"/>
    <property type="project" value="TreeGrafter"/>
</dbReference>
<feature type="compositionally biased region" description="Low complexity" evidence="5">
    <location>
        <begin position="8"/>
        <end position="28"/>
    </location>
</feature>